<organism evidence="1 2">
    <name type="scientific">Ectopseudomonas chengduensis</name>
    <dbReference type="NCBI Taxonomy" id="489632"/>
    <lineage>
        <taxon>Bacteria</taxon>
        <taxon>Pseudomonadati</taxon>
        <taxon>Pseudomonadota</taxon>
        <taxon>Gammaproteobacteria</taxon>
        <taxon>Pseudomonadales</taxon>
        <taxon>Pseudomonadaceae</taxon>
        <taxon>Ectopseudomonas</taxon>
    </lineage>
</organism>
<sequence length="60" mass="6827">MLESETYYCPYCGEPAEALLDLSGGDQSYIEDCPVCCRPIEFELRTDGTEWELDVRGEND</sequence>
<dbReference type="Pfam" id="PF14255">
    <property type="entry name" value="Zn_ribbon_21"/>
    <property type="match status" value="1"/>
</dbReference>
<proteinExistence type="predicted"/>
<dbReference type="AlphaFoldDB" id="A0A1G6SR30"/>
<evidence type="ECO:0000313" key="2">
    <source>
        <dbReference type="Proteomes" id="UP000199467"/>
    </source>
</evidence>
<dbReference type="PIRSF" id="PIRSF037225">
    <property type="entry name" value="UCP037225"/>
    <property type="match status" value="1"/>
</dbReference>
<evidence type="ECO:0000313" key="1">
    <source>
        <dbReference type="EMBL" id="SDD19293.1"/>
    </source>
</evidence>
<reference evidence="2" key="1">
    <citation type="submission" date="2016-10" db="EMBL/GenBank/DDBJ databases">
        <authorList>
            <person name="Varghese N."/>
            <person name="Submissions S."/>
        </authorList>
    </citation>
    <scope>NUCLEOTIDE SEQUENCE [LARGE SCALE GENOMIC DNA]</scope>
    <source>
        <strain evidence="2">DSM 26382</strain>
    </source>
</reference>
<protein>
    <submittedName>
        <fullName evidence="1">Cysteine-rich CPXCG</fullName>
    </submittedName>
</protein>
<keyword evidence="2" id="KW-1185">Reference proteome</keyword>
<dbReference type="GeneID" id="83643268"/>
<dbReference type="EMBL" id="FMZQ01000012">
    <property type="protein sequence ID" value="SDD19293.1"/>
    <property type="molecule type" value="Genomic_DNA"/>
</dbReference>
<dbReference type="InterPro" id="IPR025990">
    <property type="entry name" value="zinc_ribbon_bacterial"/>
</dbReference>
<dbReference type="InterPro" id="IPR017143">
    <property type="entry name" value="UCP037225"/>
</dbReference>
<accession>A0A1G6SR30</accession>
<dbReference type="RefSeq" id="WP_021489376.1">
    <property type="nucleotide sequence ID" value="NZ_FMZQ01000012.1"/>
</dbReference>
<name>A0A1G6SR30_9GAMM</name>
<gene>
    <name evidence="1" type="ORF">SAMN05216576_11290</name>
</gene>
<dbReference type="Proteomes" id="UP000199467">
    <property type="component" value="Unassembled WGS sequence"/>
</dbReference>